<evidence type="ECO:0000256" key="3">
    <source>
        <dbReference type="ARBA" id="ARBA00004613"/>
    </source>
</evidence>
<dbReference type="Gene3D" id="3.80.10.10">
    <property type="entry name" value="Ribonuclease Inhibitor"/>
    <property type="match status" value="1"/>
</dbReference>
<protein>
    <recommendedName>
        <fullName evidence="5">RING-type E3 ubiquitin transferase</fullName>
        <ecNumber evidence="5">2.3.2.27</ecNumber>
    </recommendedName>
</protein>
<keyword evidence="10 14" id="KW-0833">Ubl conjugation pathway</keyword>
<dbReference type="GO" id="GO:0061630">
    <property type="term" value="F:ubiquitin protein ligase activity"/>
    <property type="evidence" value="ECO:0007669"/>
    <property type="project" value="UniProtKB-EC"/>
</dbReference>
<keyword evidence="13 14" id="KW-1035">Host cytoplasm</keyword>
<evidence type="ECO:0000256" key="2">
    <source>
        <dbReference type="ARBA" id="ARBA00004192"/>
    </source>
</evidence>
<dbReference type="PANTHER" id="PTHR47114">
    <property type="match status" value="1"/>
</dbReference>
<dbReference type="GO" id="GO:0016567">
    <property type="term" value="P:protein ubiquitination"/>
    <property type="evidence" value="ECO:0007669"/>
    <property type="project" value="InterPro"/>
</dbReference>
<dbReference type="Pfam" id="PF13855">
    <property type="entry name" value="LRR_8"/>
    <property type="match status" value="1"/>
</dbReference>
<comment type="catalytic activity">
    <reaction evidence="1">
        <text>S-ubiquitinyl-[E2 ubiquitin-conjugating enzyme]-L-cysteine + [acceptor protein]-L-lysine = [E2 ubiquitin-conjugating enzyme]-L-cysteine + N(6)-ubiquitinyl-[acceptor protein]-L-lysine.</text>
        <dbReference type="EC" id="2.3.2.27"/>
    </reaction>
</comment>
<keyword evidence="17" id="KW-1185">Reference proteome</keyword>
<evidence type="ECO:0000256" key="9">
    <source>
        <dbReference type="ARBA" id="ARBA00022737"/>
    </source>
</evidence>
<dbReference type="InterPro" id="IPR003591">
    <property type="entry name" value="Leu-rich_rpt_typical-subtyp"/>
</dbReference>
<dbReference type="KEGG" id="pxn:HU772_005605"/>
<evidence type="ECO:0000256" key="7">
    <source>
        <dbReference type="ARBA" id="ARBA00022614"/>
    </source>
</evidence>
<evidence type="ECO:0000313" key="16">
    <source>
        <dbReference type="EMBL" id="QXI39561.1"/>
    </source>
</evidence>
<comment type="PTM">
    <text evidence="14">Ubiquitinated in the presence of host E1 ubiquitin-activating enzyme, E2 ubiquitin-conjugating enzyme and ubiquitin.</text>
</comment>
<keyword evidence="7" id="KW-0433">Leucine-rich repeat</keyword>
<sequence>MAAIPALDAFAQPLLQAELRGAGVQVDDLRRSTVTVKYKGDSHPAAPQSLLAAALHNYHLGETRPASDRQAWLQDPQGNRLPLGFEAFAGRCRALDIGQRYQAELERHLGVGDASGKASAEVRTLFEERARVQLECAVRMALAKAELDEPSYLHLLPVMSAAPVVPALPDTVTARQLYVLGKCVQGAMTFEVCSPESAAVQGVIAFFPGLAVRPVQRHDSWQALYDWLSGYLSEREHRDFFARFILERDRPVFYTTLHERLQRLASGELVDLDGRNLAISGDVFAHVRGLQVAKLFDDARVLAKPTGDKDQEDRLARIRAYESLALNVLGLAGMFVPVLGEVMMTVFAVQMADEVYEGYEDWRVGDRQRALGHLFGVAENVAAGLLIGKGGSVGMRMLDRLWFVDNLVPVVMEGGKIKLCASELPGYGMTEAQVQAYEGDVPDDQWLVHVNDKLYRIRQDPASGSASVRHPLRAQAGAPLVERNASGGWRHALESPQDWQGIGYLMRRLSSRFAGLTDDGAVQLAQATGFDEPRLRALHLENAPAPARLLDAYDRQQLHEQLVDQDGAQLATRFVERQPPATAGEQVLLRDFPGLSVRAAREIVSQASGTEIEALVEQRRVPLALAERARWQIRGGRLDRACASLRLPSWADEDSERLALGLVSELAPWPDTVRLEVRDGTEDGTLLASQGNQDAGQTWVMIRLAEGYRLKGSATITQDVLEPLAQCLDEHQKTSLQPGAGFSAQALRERLAEAAGSDRPRVARLLGLASTDVGLRPPRRFGDGRVGYLLNGRGEGSRQAIKRGIHQIFPTLTDAQMQDYLLGVMTRGDGLWTHFSSLQDQLVALRRSLEAWRGETDNLLEGLRRRRVATQFRRSWRRKVTNSAEEYVLEIDGERVTHLPTLPEGVDFSHVRRLTLRNMALEQVEENLLTRFPNLVELDLRGNRLTQVPRGLERMPQLGRLYLSRNRLVMDSESERRLAALSHLQLLDLNFNPLGRAPDLTALRDLRELRLRGTDIATLPDRVSWRAQVDFRENQIRSIRQDLVHLRQRVERLFLHDNPLDQQSSALVDLAAGMSDAGARGSVSHEHGRLNDAVREQWVGGASAEQRTRRNQTLNALSQDPDAAGLLRFLTDFVRSPDFIERPGAFRARIWDILDACEQHEQVRQGVFQEASQPRTCEDRELLILEQLELSVLVTRATADVPAAQVESRLLRLARSLFRLDEVDGIATRHAARMREKGTSLVDDVEVRLYYRLKLRQSLELPLRADEMHYAHYANVNTSDLIRARSDVLAAHDREREIAALAQRPFWEAHVRTRYADRLQEQTRAIAQRQEQNEADLEKNLIDEWTYVNRSKGFMYEFEAAERQLIRRIAREVYERLTP</sequence>
<dbReference type="InterPro" id="IPR046673">
    <property type="entry name" value="ToxA_N"/>
</dbReference>
<comment type="similarity">
    <text evidence="4 14">Belongs to the LRR-containing bacterial E3 ligase family.</text>
</comment>
<evidence type="ECO:0000256" key="10">
    <source>
        <dbReference type="ARBA" id="ARBA00022786"/>
    </source>
</evidence>
<evidence type="ECO:0000256" key="12">
    <source>
        <dbReference type="ARBA" id="ARBA00023026"/>
    </source>
</evidence>
<evidence type="ECO:0000256" key="4">
    <source>
        <dbReference type="ARBA" id="ARBA00009868"/>
    </source>
</evidence>
<dbReference type="PROSITE" id="PS51450">
    <property type="entry name" value="LRR"/>
    <property type="match status" value="1"/>
</dbReference>
<evidence type="ECO:0000256" key="6">
    <source>
        <dbReference type="ARBA" id="ARBA00022525"/>
    </source>
</evidence>
<feature type="active site" description="Glycyl thioester intermediate" evidence="14">
    <location>
        <position position="1177"/>
    </location>
</feature>
<dbReference type="EMBL" id="CP077095">
    <property type="protein sequence ID" value="QXI39561.1"/>
    <property type="molecule type" value="Genomic_DNA"/>
</dbReference>
<evidence type="ECO:0000256" key="13">
    <source>
        <dbReference type="ARBA" id="ARBA00023200"/>
    </source>
</evidence>
<evidence type="ECO:0000259" key="15">
    <source>
        <dbReference type="PROSITE" id="PS52053"/>
    </source>
</evidence>
<evidence type="ECO:0000256" key="8">
    <source>
        <dbReference type="ARBA" id="ARBA00022679"/>
    </source>
</evidence>
<dbReference type="RefSeq" id="WP_186659085.1">
    <property type="nucleotide sequence ID" value="NZ_CP077095.1"/>
</dbReference>
<proteinExistence type="inferred from homology"/>
<dbReference type="GO" id="GO:0030430">
    <property type="term" value="C:host cell cytoplasm"/>
    <property type="evidence" value="ECO:0007669"/>
    <property type="project" value="UniProtKB-SubCell"/>
</dbReference>
<name>A0A9E6TYM6_9PSED</name>
<gene>
    <name evidence="16" type="ORF">HU772_005605</name>
</gene>
<feature type="domain" description="NEL" evidence="15">
    <location>
        <begin position="1090"/>
        <end position="1379"/>
    </location>
</feature>
<keyword evidence="8 14" id="KW-0808">Transferase</keyword>
<dbReference type="Pfam" id="PF14496">
    <property type="entry name" value="NEL"/>
    <property type="match status" value="1"/>
</dbReference>
<evidence type="ECO:0000256" key="5">
    <source>
        <dbReference type="ARBA" id="ARBA00012483"/>
    </source>
</evidence>
<dbReference type="InterPro" id="IPR051071">
    <property type="entry name" value="LRR-bact_E3_ubiq_ligases"/>
</dbReference>
<dbReference type="InterPro" id="IPR029487">
    <property type="entry name" value="NEL_dom"/>
</dbReference>
<organism evidence="16 17">
    <name type="scientific">Pseudomonas xantholysinigenes</name>
    <dbReference type="NCBI Taxonomy" id="2745490"/>
    <lineage>
        <taxon>Bacteria</taxon>
        <taxon>Pseudomonadati</taxon>
        <taxon>Pseudomonadota</taxon>
        <taxon>Gammaproteobacteria</taxon>
        <taxon>Pseudomonadales</taxon>
        <taxon>Pseudomonadaceae</taxon>
        <taxon>Pseudomonas</taxon>
    </lineage>
</organism>
<dbReference type="Pfam" id="PF20178">
    <property type="entry name" value="ToxA_N"/>
    <property type="match status" value="1"/>
</dbReference>
<evidence type="ECO:0000256" key="11">
    <source>
        <dbReference type="ARBA" id="ARBA00022843"/>
    </source>
</evidence>
<keyword evidence="6 14" id="KW-0964">Secreted</keyword>
<dbReference type="SMART" id="SM00369">
    <property type="entry name" value="LRR_TYP"/>
    <property type="match status" value="3"/>
</dbReference>
<dbReference type="PROSITE" id="PS52053">
    <property type="entry name" value="NEL"/>
    <property type="match status" value="1"/>
</dbReference>
<dbReference type="GO" id="GO:0005576">
    <property type="term" value="C:extracellular region"/>
    <property type="evidence" value="ECO:0007669"/>
    <property type="project" value="UniProtKB-SubCell"/>
</dbReference>
<dbReference type="SUPFAM" id="SSF52058">
    <property type="entry name" value="L domain-like"/>
    <property type="match status" value="1"/>
</dbReference>
<keyword evidence="11 14" id="KW-0832">Ubl conjugation</keyword>
<comment type="subcellular location">
    <subcellularLocation>
        <location evidence="2">Host cytoplasm</location>
    </subcellularLocation>
    <subcellularLocation>
        <location evidence="3">Secreted</location>
    </subcellularLocation>
</comment>
<dbReference type="PANTHER" id="PTHR47114:SF2">
    <property type="entry name" value="OLIGODENDROCYTE-MYELIN GLYCOPROTEIN"/>
    <property type="match status" value="1"/>
</dbReference>
<evidence type="ECO:0000313" key="17">
    <source>
        <dbReference type="Proteomes" id="UP000633418"/>
    </source>
</evidence>
<evidence type="ECO:0000256" key="1">
    <source>
        <dbReference type="ARBA" id="ARBA00000900"/>
    </source>
</evidence>
<dbReference type="Proteomes" id="UP000633418">
    <property type="component" value="Chromosome"/>
</dbReference>
<dbReference type="EC" id="2.3.2.27" evidence="5"/>
<dbReference type="InterPro" id="IPR001611">
    <property type="entry name" value="Leu-rich_rpt"/>
</dbReference>
<keyword evidence="12" id="KW-0843">Virulence</keyword>
<dbReference type="InterPro" id="IPR032675">
    <property type="entry name" value="LRR_dom_sf"/>
</dbReference>
<reference evidence="16 17" key="1">
    <citation type="journal article" date="2020" name="Microorganisms">
        <title>Reliable Identification of Environmental Pseudomonas Isolates Using the rpoD Gene.</title>
        <authorList>
            <consortium name="The Broad Institute Genome Sequencing Platform"/>
            <person name="Girard L."/>
            <person name="Lood C."/>
            <person name="Rokni-Zadeh H."/>
            <person name="van Noort V."/>
            <person name="Lavigne R."/>
            <person name="De Mot R."/>
        </authorList>
    </citation>
    <scope>NUCLEOTIDE SEQUENCE [LARGE SCALE GENOMIC DNA]</scope>
    <source>
        <strain evidence="16 17">RW9S1A</strain>
    </source>
</reference>
<keyword evidence="9" id="KW-0677">Repeat</keyword>
<dbReference type="Gene3D" id="1.20.58.360">
    <property type="entry name" value="Shigella T3SS effector IpaH defines"/>
    <property type="match status" value="1"/>
</dbReference>
<evidence type="ECO:0000256" key="14">
    <source>
        <dbReference type="PROSITE-ProRule" id="PRU01398"/>
    </source>
</evidence>
<reference evidence="16 17" key="2">
    <citation type="journal article" date="2021" name="Microorganisms">
        <title>The Ever-Expanding Pseudomonas Genus: Description of 43 New Species and Partition of the Pseudomonas putida Group.</title>
        <authorList>
            <person name="Girard L."/>
            <person name="Lood C."/>
            <person name="Hofte M."/>
            <person name="Vandamme P."/>
            <person name="Rokni-Zadeh H."/>
            <person name="van Noort V."/>
            <person name="Lavigne R."/>
            <person name="De Mot R."/>
        </authorList>
    </citation>
    <scope>NUCLEOTIDE SEQUENCE [LARGE SCALE GENOMIC DNA]</scope>
    <source>
        <strain evidence="16 17">RW9S1A</strain>
    </source>
</reference>
<accession>A0A9E6TYM6</accession>